<gene>
    <name evidence="1" type="ORF">HZH66_013998</name>
</gene>
<reference evidence="1" key="1">
    <citation type="journal article" date="2020" name="G3 (Bethesda)">
        <title>High-Quality Assemblies for Three Invasive Social Wasps from the &lt;i&gt;Vespula&lt;/i&gt; Genus.</title>
        <authorList>
            <person name="Harrop T.W.R."/>
            <person name="Guhlin J."/>
            <person name="McLaughlin G.M."/>
            <person name="Permina E."/>
            <person name="Stockwell P."/>
            <person name="Gilligan J."/>
            <person name="Le Lec M.F."/>
            <person name="Gruber M.A.M."/>
            <person name="Quinn O."/>
            <person name="Lovegrove M."/>
            <person name="Duncan E.J."/>
            <person name="Remnant E.J."/>
            <person name="Van Eeckhoven J."/>
            <person name="Graham B."/>
            <person name="Knapp R.A."/>
            <person name="Langford K.W."/>
            <person name="Kronenberg Z."/>
            <person name="Press M.O."/>
            <person name="Eacker S.M."/>
            <person name="Wilson-Rankin E.E."/>
            <person name="Purcell J."/>
            <person name="Lester P.J."/>
            <person name="Dearden P.K."/>
        </authorList>
    </citation>
    <scope>NUCLEOTIDE SEQUENCE</scope>
    <source>
        <strain evidence="1">Marl-1</strain>
    </source>
</reference>
<sequence>MSKGRNIKTTKVQFLRKSGKFYHQISSQLAISIVACLQTMEYIERFGTTDNVPRKIKQQKMMPKLIERSIDSPNR</sequence>
<evidence type="ECO:0000313" key="1">
    <source>
        <dbReference type="EMBL" id="KAF7381604.1"/>
    </source>
</evidence>
<dbReference type="AlphaFoldDB" id="A0A834MS29"/>
<organism evidence="1 2">
    <name type="scientific">Vespula vulgaris</name>
    <name type="common">Yellow jacket</name>
    <name type="synonym">Wasp</name>
    <dbReference type="NCBI Taxonomy" id="7454"/>
    <lineage>
        <taxon>Eukaryota</taxon>
        <taxon>Metazoa</taxon>
        <taxon>Ecdysozoa</taxon>
        <taxon>Arthropoda</taxon>
        <taxon>Hexapoda</taxon>
        <taxon>Insecta</taxon>
        <taxon>Pterygota</taxon>
        <taxon>Neoptera</taxon>
        <taxon>Endopterygota</taxon>
        <taxon>Hymenoptera</taxon>
        <taxon>Apocrita</taxon>
        <taxon>Aculeata</taxon>
        <taxon>Vespoidea</taxon>
        <taxon>Vespidae</taxon>
        <taxon>Vespinae</taxon>
        <taxon>Vespula</taxon>
    </lineage>
</organism>
<proteinExistence type="predicted"/>
<keyword evidence="2" id="KW-1185">Reference proteome</keyword>
<name>A0A834MS29_VESVU</name>
<evidence type="ECO:0000313" key="2">
    <source>
        <dbReference type="Proteomes" id="UP000614350"/>
    </source>
</evidence>
<dbReference type="EMBL" id="JACSEA010000020">
    <property type="protein sequence ID" value="KAF7381604.1"/>
    <property type="molecule type" value="Genomic_DNA"/>
</dbReference>
<comment type="caution">
    <text evidence="1">The sequence shown here is derived from an EMBL/GenBank/DDBJ whole genome shotgun (WGS) entry which is preliminary data.</text>
</comment>
<dbReference type="Proteomes" id="UP000614350">
    <property type="component" value="Unassembled WGS sequence"/>
</dbReference>
<protein>
    <submittedName>
        <fullName evidence="1">Uncharacterized protein</fullName>
    </submittedName>
</protein>
<accession>A0A834MS29</accession>